<accession>A0ABZ0CW19</accession>
<evidence type="ECO:0000313" key="1">
    <source>
        <dbReference type="EMBL" id="WOB07048.1"/>
    </source>
</evidence>
<dbReference type="InterPro" id="IPR038225">
    <property type="entry name" value="TagF_sf"/>
</dbReference>
<dbReference type="RefSeq" id="WP_316699726.1">
    <property type="nucleotide sequence ID" value="NZ_CP136336.1"/>
</dbReference>
<reference evidence="1 2" key="1">
    <citation type="submission" date="2023-10" db="EMBL/GenBank/DDBJ databases">
        <title>Bacteria for the degradation of biodegradable plastic PBAT(Polybutylene adipate terephthalate).</title>
        <authorList>
            <person name="Weon H.-Y."/>
            <person name="Yeon J."/>
        </authorList>
    </citation>
    <scope>NUCLEOTIDE SEQUENCE [LARGE SCALE GENOMIC DNA]</scope>
    <source>
        <strain evidence="1 2">SBD 7-3</strain>
    </source>
</reference>
<evidence type="ECO:0000313" key="2">
    <source>
        <dbReference type="Proteomes" id="UP001303946"/>
    </source>
</evidence>
<keyword evidence="2" id="KW-1185">Reference proteome</keyword>
<protein>
    <submittedName>
        <fullName evidence="1">Type VI secretion system-associated protein TagF</fullName>
    </submittedName>
</protein>
<dbReference type="Proteomes" id="UP001303946">
    <property type="component" value="Chromosome"/>
</dbReference>
<proteinExistence type="predicted"/>
<name>A0ABZ0CW19_9BURK</name>
<dbReference type="NCBIfam" id="TIGR03373">
    <property type="entry name" value="VI_minor_4"/>
    <property type="match status" value="1"/>
</dbReference>
<sequence length="325" mass="35669">MSGAAQALYFGKLPSRGDFVRSSAGSALIHSIDHWMSQTLELLAEDTRWKIVYDAASPVHFAILGTQSNAGLVGHMVASQDASGRRFPFVLAASFEVDEPLQFLPYSPQALSPLWGRLDTQVRVAQQATDFAEVQEQLLSPLELERETNALRQSYKAFAQQMTIDRLEAALTPAGAAPISFRQTALALGLLLQPVLSQGHTDLNKGLLLPLPRDPMQLPHVLTMWVDLISRFFARTSAETAIFVTMHGAQPVLVMGFHGASPLTLRSVIDSEASRNDNVSVTEAEWVEDWIGADYGLRKLSNHLRDPSLSLAAAVDMFRETFLGE</sequence>
<organism evidence="1 2">
    <name type="scientific">Piscinibacter gummiphilus</name>
    <dbReference type="NCBI Taxonomy" id="946333"/>
    <lineage>
        <taxon>Bacteria</taxon>
        <taxon>Pseudomonadati</taxon>
        <taxon>Pseudomonadota</taxon>
        <taxon>Betaproteobacteria</taxon>
        <taxon>Burkholderiales</taxon>
        <taxon>Sphaerotilaceae</taxon>
        <taxon>Piscinibacter</taxon>
    </lineage>
</organism>
<gene>
    <name evidence="1" type="primary">tagF</name>
    <name evidence="1" type="ORF">RXV79_19260</name>
</gene>
<dbReference type="InterPro" id="IPR017748">
    <property type="entry name" value="TagF"/>
</dbReference>
<dbReference type="Gene3D" id="3.40.1730.10">
    <property type="entry name" value="pa0076 domain"/>
    <property type="match status" value="1"/>
</dbReference>
<dbReference type="Pfam" id="PF09867">
    <property type="entry name" value="TagF_N"/>
    <property type="match status" value="1"/>
</dbReference>
<dbReference type="EMBL" id="CP136336">
    <property type="protein sequence ID" value="WOB07048.1"/>
    <property type="molecule type" value="Genomic_DNA"/>
</dbReference>